<evidence type="ECO:0000256" key="1">
    <source>
        <dbReference type="ARBA" id="ARBA00022727"/>
    </source>
</evidence>
<evidence type="ECO:0000259" key="3">
    <source>
        <dbReference type="Pfam" id="PF00156"/>
    </source>
</evidence>
<dbReference type="EC" id="2.7.6.1" evidence="5"/>
<dbReference type="GO" id="GO:0004749">
    <property type="term" value="F:ribose phosphate diphosphokinase activity"/>
    <property type="evidence" value="ECO:0007669"/>
    <property type="project" value="UniProtKB-EC"/>
</dbReference>
<protein>
    <submittedName>
        <fullName evidence="5">Ribose-phosphate pyrophosphokinase</fullName>
        <ecNumber evidence="5">2.7.6.1</ecNumber>
    </submittedName>
</protein>
<dbReference type="PANTHER" id="PTHR10210:SF41">
    <property type="entry name" value="RIBOSE-PHOSPHATE PYROPHOSPHOKINASE 1, CHLOROPLASTIC"/>
    <property type="match status" value="1"/>
</dbReference>
<keyword evidence="5" id="KW-0808">Transferase</keyword>
<evidence type="ECO:0000313" key="6">
    <source>
        <dbReference type="Proteomes" id="UP000587524"/>
    </source>
</evidence>
<gene>
    <name evidence="5" type="ORF">HNQ97_003822</name>
</gene>
<evidence type="ECO:0000259" key="4">
    <source>
        <dbReference type="Pfam" id="PF13793"/>
    </source>
</evidence>
<dbReference type="Gene3D" id="3.40.50.2020">
    <property type="match status" value="2"/>
</dbReference>
<dbReference type="SUPFAM" id="SSF53271">
    <property type="entry name" value="PRTase-like"/>
    <property type="match status" value="2"/>
</dbReference>
<comment type="similarity">
    <text evidence="2">Belongs to the ribose-phosphate pyrophosphokinase family.</text>
</comment>
<dbReference type="SMART" id="SM01400">
    <property type="entry name" value="Pribosyltran_N"/>
    <property type="match status" value="1"/>
</dbReference>
<evidence type="ECO:0000256" key="2">
    <source>
        <dbReference type="RuleBase" id="RU004324"/>
    </source>
</evidence>
<sequence length="297" mass="31901">MPVWSTVHAFGDHEEPARRLAEALGSDFRRIELRRFPDGESLVRIAPETGAAVIYCSLDHPNDRLVDLLLASSALRDSGVRSIVLVAPYLCYMRQDVAFQLGEAVSQRVVAGLLSDAFEGLVTVDPHLHRTHDLNSVFSIPVTQLSAALLLGRAITANNAGKDAVLVGPDWESRQWVETAAKASALDVLVGRKVRRGDRDVAIEIAGLDRVKGRTAVIVDDVVSSGSTVCAATRHLLDAGADRVELFATHMLSSGTDTAALHTAGVSRIVSTDSVRHATNKIHLAPLLAEALRMGIE</sequence>
<dbReference type="CDD" id="cd06223">
    <property type="entry name" value="PRTases_typeI"/>
    <property type="match status" value="1"/>
</dbReference>
<dbReference type="PANTHER" id="PTHR10210">
    <property type="entry name" value="RIBOSE-PHOSPHATE DIPHOSPHOKINASE FAMILY MEMBER"/>
    <property type="match status" value="1"/>
</dbReference>
<keyword evidence="1 2" id="KW-0545">Nucleotide biosynthesis</keyword>
<reference evidence="5 6" key="1">
    <citation type="submission" date="2020-08" db="EMBL/GenBank/DDBJ databases">
        <title>Genomic Encyclopedia of Type Strains, Phase IV (KMG-IV): sequencing the most valuable type-strain genomes for metagenomic binning, comparative biology and taxonomic classification.</title>
        <authorList>
            <person name="Goeker M."/>
        </authorList>
    </citation>
    <scope>NUCLEOTIDE SEQUENCE [LARGE SCALE GENOMIC DNA]</scope>
    <source>
        <strain evidence="5 6">DSM 17455</strain>
    </source>
</reference>
<name>A0ABR6C9Y5_9HYPH</name>
<feature type="domain" description="Phosphoribosyltransferase" evidence="3">
    <location>
        <begin position="160"/>
        <end position="250"/>
    </location>
</feature>
<dbReference type="NCBIfam" id="NF005537">
    <property type="entry name" value="PRK07199.1"/>
    <property type="match status" value="1"/>
</dbReference>
<dbReference type="InterPro" id="IPR000836">
    <property type="entry name" value="PRTase_dom"/>
</dbReference>
<dbReference type="Proteomes" id="UP000587524">
    <property type="component" value="Unassembled WGS sequence"/>
</dbReference>
<dbReference type="Pfam" id="PF00156">
    <property type="entry name" value="Pribosyltran"/>
    <property type="match status" value="1"/>
</dbReference>
<evidence type="ECO:0000313" key="5">
    <source>
        <dbReference type="EMBL" id="MBA9021813.1"/>
    </source>
</evidence>
<comment type="caution">
    <text evidence="5">The sequence shown here is derived from an EMBL/GenBank/DDBJ whole genome shotgun (WGS) entry which is preliminary data.</text>
</comment>
<dbReference type="RefSeq" id="WP_182575008.1">
    <property type="nucleotide sequence ID" value="NZ_JACJHY010000018.1"/>
</dbReference>
<dbReference type="InterPro" id="IPR029099">
    <property type="entry name" value="Pribosyltran_N"/>
</dbReference>
<organism evidence="5 6">
    <name type="scientific">Aminobacter ciceronei</name>
    <dbReference type="NCBI Taxonomy" id="150723"/>
    <lineage>
        <taxon>Bacteria</taxon>
        <taxon>Pseudomonadati</taxon>
        <taxon>Pseudomonadota</taxon>
        <taxon>Alphaproteobacteria</taxon>
        <taxon>Hyphomicrobiales</taxon>
        <taxon>Phyllobacteriaceae</taxon>
        <taxon>Aminobacter</taxon>
    </lineage>
</organism>
<accession>A0ABR6C9Y5</accession>
<dbReference type="InterPro" id="IPR029057">
    <property type="entry name" value="PRTase-like"/>
</dbReference>
<proteinExistence type="inferred from homology"/>
<dbReference type="InterPro" id="IPR005946">
    <property type="entry name" value="Rib-P_diPkinase"/>
</dbReference>
<keyword evidence="6" id="KW-1185">Reference proteome</keyword>
<dbReference type="EMBL" id="JACJHZ010000018">
    <property type="protein sequence ID" value="MBA9021813.1"/>
    <property type="molecule type" value="Genomic_DNA"/>
</dbReference>
<dbReference type="Pfam" id="PF13793">
    <property type="entry name" value="Pribosyltran_N"/>
    <property type="match status" value="1"/>
</dbReference>
<feature type="domain" description="Ribose-phosphate pyrophosphokinase N-terminal" evidence="4">
    <location>
        <begin position="12"/>
        <end position="116"/>
    </location>
</feature>
<dbReference type="NCBIfam" id="TIGR01251">
    <property type="entry name" value="ribP_PPkin"/>
    <property type="match status" value="1"/>
</dbReference>